<dbReference type="InterPro" id="IPR036188">
    <property type="entry name" value="FAD/NAD-bd_sf"/>
</dbReference>
<organism evidence="4 5">
    <name type="scientific">Streptomyces spirodelae</name>
    <dbReference type="NCBI Taxonomy" id="2812904"/>
    <lineage>
        <taxon>Bacteria</taxon>
        <taxon>Bacillati</taxon>
        <taxon>Actinomycetota</taxon>
        <taxon>Actinomycetes</taxon>
        <taxon>Kitasatosporales</taxon>
        <taxon>Streptomycetaceae</taxon>
        <taxon>Streptomyces</taxon>
    </lineage>
</organism>
<reference evidence="4 5" key="1">
    <citation type="submission" date="2021-02" db="EMBL/GenBank/DDBJ databases">
        <title>Streptomyces spirodelae sp. nov., isolated from duckweed.</title>
        <authorList>
            <person name="Saimee Y."/>
            <person name="Duangmal K."/>
        </authorList>
    </citation>
    <scope>NUCLEOTIDE SEQUENCE [LARGE SCALE GENOMIC DNA]</scope>
    <source>
        <strain evidence="4 5">DW4-2</strain>
    </source>
</reference>
<proteinExistence type="predicted"/>
<name>A0ABS3WX20_9ACTN</name>
<keyword evidence="1" id="KW-0560">Oxidoreductase</keyword>
<dbReference type="Gene3D" id="3.50.50.60">
    <property type="entry name" value="FAD/NAD(P)-binding domain"/>
    <property type="match status" value="2"/>
</dbReference>
<dbReference type="SUPFAM" id="SSF51905">
    <property type="entry name" value="FAD/NAD(P)-binding domain"/>
    <property type="match status" value="1"/>
</dbReference>
<dbReference type="Proteomes" id="UP001518976">
    <property type="component" value="Unassembled WGS sequence"/>
</dbReference>
<gene>
    <name evidence="4" type="ORF">JW592_19785</name>
</gene>
<dbReference type="InterPro" id="IPR002938">
    <property type="entry name" value="FAD-bd"/>
</dbReference>
<evidence type="ECO:0000259" key="3">
    <source>
        <dbReference type="Pfam" id="PF01494"/>
    </source>
</evidence>
<dbReference type="EMBL" id="JAFFZN010000018">
    <property type="protein sequence ID" value="MBO8187685.1"/>
    <property type="molecule type" value="Genomic_DNA"/>
</dbReference>
<keyword evidence="4" id="KW-0503">Monooxygenase</keyword>
<dbReference type="InterPro" id="IPR050631">
    <property type="entry name" value="PheA/TfdB_FAD_monoxygenase"/>
</dbReference>
<feature type="domain" description="FAD-binding" evidence="3">
    <location>
        <begin position="10"/>
        <end position="333"/>
    </location>
</feature>
<evidence type="ECO:0000256" key="2">
    <source>
        <dbReference type="ARBA" id="ARBA00023027"/>
    </source>
</evidence>
<evidence type="ECO:0000313" key="5">
    <source>
        <dbReference type="Proteomes" id="UP001518976"/>
    </source>
</evidence>
<evidence type="ECO:0000256" key="1">
    <source>
        <dbReference type="ARBA" id="ARBA00023002"/>
    </source>
</evidence>
<evidence type="ECO:0000313" key="4">
    <source>
        <dbReference type="EMBL" id="MBO8187685.1"/>
    </source>
</evidence>
<accession>A0ABS3WX20</accession>
<dbReference type="PRINTS" id="PR00420">
    <property type="entry name" value="RNGMNOXGNASE"/>
</dbReference>
<comment type="caution">
    <text evidence="4">The sequence shown here is derived from an EMBL/GenBank/DDBJ whole genome shotgun (WGS) entry which is preliminary data.</text>
</comment>
<keyword evidence="2" id="KW-0520">NAD</keyword>
<keyword evidence="5" id="KW-1185">Reference proteome</keyword>
<sequence length="397" mass="43206">MARPAVEKPDITIVGGGLAGLSTGIALAESGIDTAIVESRRNAKADIFGFLLWPPGTRSLRWLGVLPEALRDGAELESLTWFVTEREHTRLRVNLTELGAGTFLGILPSRLESLLRDAALRAGVRILDSVDDWTLSRERVTWTMRLQRPDGTLTLRTPLLIGADGSGSRLRGELGLSSSRRQPRGQVIVTGVGGPLPARESRQALSAAGSGGCVSLGDKNSWLYTVAREREAADPDSALLRYATSDPAEATAYDQLRRAVVVRPWTVTVPRWATDGAVLMGDAAHGMLPHLGLGGSLTLEDVPLLREVAEEALRSGDFCAARLSAFQQRRQARTAYAQRISEQWARVLCGSVPGARTARDLAMRRMARNMELAERFYRELASPSVPSLGTRMRMMML</sequence>
<dbReference type="PANTHER" id="PTHR43476">
    <property type="entry name" value="3-(3-HYDROXY-PHENYL)PROPIONATE/3-HYDROXYCINNAMIC ACID HYDROXYLASE"/>
    <property type="match status" value="1"/>
</dbReference>
<dbReference type="RefSeq" id="WP_209266493.1">
    <property type="nucleotide sequence ID" value="NZ_JAFFZN010000018.1"/>
</dbReference>
<dbReference type="Pfam" id="PF01494">
    <property type="entry name" value="FAD_binding_3"/>
    <property type="match status" value="1"/>
</dbReference>
<dbReference type="GO" id="GO:0004497">
    <property type="term" value="F:monooxygenase activity"/>
    <property type="evidence" value="ECO:0007669"/>
    <property type="project" value="UniProtKB-KW"/>
</dbReference>
<protein>
    <submittedName>
        <fullName evidence="4">FAD-dependent monooxygenase</fullName>
    </submittedName>
</protein>
<dbReference type="PANTHER" id="PTHR43476:SF4">
    <property type="entry name" value="BLR0106 PROTEIN"/>
    <property type="match status" value="1"/>
</dbReference>